<evidence type="ECO:0000313" key="2">
    <source>
        <dbReference type="EMBL" id="SHI77209.1"/>
    </source>
</evidence>
<reference evidence="3" key="1">
    <citation type="submission" date="2016-11" db="EMBL/GenBank/DDBJ databases">
        <authorList>
            <person name="Varghese N."/>
            <person name="Submissions S."/>
        </authorList>
    </citation>
    <scope>NUCLEOTIDE SEQUENCE [LARGE SCALE GENOMIC DNA]</scope>
    <source>
        <strain evidence="3">DSM 26884</strain>
    </source>
</reference>
<keyword evidence="1" id="KW-0732">Signal</keyword>
<dbReference type="eggNOG" id="ENOG50349EY">
    <property type="taxonomic scope" value="Bacteria"/>
</dbReference>
<gene>
    <name evidence="2" type="ORF">SAMN05444350_107137</name>
</gene>
<dbReference type="Proteomes" id="UP000184192">
    <property type="component" value="Unassembled WGS sequence"/>
</dbReference>
<dbReference type="GeneID" id="92711686"/>
<evidence type="ECO:0000256" key="1">
    <source>
        <dbReference type="SAM" id="SignalP"/>
    </source>
</evidence>
<organism evidence="2 3">
    <name type="scientific">Bacteroides stercorirosoris</name>
    <dbReference type="NCBI Taxonomy" id="871324"/>
    <lineage>
        <taxon>Bacteria</taxon>
        <taxon>Pseudomonadati</taxon>
        <taxon>Bacteroidota</taxon>
        <taxon>Bacteroidia</taxon>
        <taxon>Bacteroidales</taxon>
        <taxon>Bacteroidaceae</taxon>
        <taxon>Bacteroides</taxon>
    </lineage>
</organism>
<accession>A0A1M6DVQ0</accession>
<dbReference type="EMBL" id="FQZN01000007">
    <property type="protein sequence ID" value="SHI77209.1"/>
    <property type="molecule type" value="Genomic_DNA"/>
</dbReference>
<sequence>MKQIINKLAILFLGLVSFCACSDDDEEQNARLSVVDFYPSIVMEGINLTVVGTDIESVKEVIFPGGVTATDITVKDEYSFEVTVPAGVSEEAAPLIVKGEGEEASSRQTIRCAKPVFNSFLFTDKKGAAINTKMSILGKDLLFVDAVAFMVNGEKRVVENKYLLRKSNDDIKFMIPADFKMGDVASLQLIFKNGETMDLDEKIDIVIPWQNPFALCDPITDETFMITDFEHEDPANGVSDIKASGFVAVHEEQSEDDFFWSNTYIYTAEDTGSGDLFICHVHGNRPDGDLKMNEYEIKLDVRIDEGTFGASLWAGHVDLGWTWCWIGNFFPESTDGKWITVKRKIKDLGIGGDFDTGHPMGQWALSGLIGPSLPAGVSFDNFRMDPLPED</sequence>
<dbReference type="PROSITE" id="PS51257">
    <property type="entry name" value="PROKAR_LIPOPROTEIN"/>
    <property type="match status" value="1"/>
</dbReference>
<evidence type="ECO:0008006" key="4">
    <source>
        <dbReference type="Google" id="ProtNLM"/>
    </source>
</evidence>
<name>A0A1M6DVQ0_9BACE</name>
<protein>
    <recommendedName>
        <fullName evidence="4">IPT/TIG domain-containing protein</fullName>
    </recommendedName>
</protein>
<keyword evidence="3" id="KW-1185">Reference proteome</keyword>
<dbReference type="AlphaFoldDB" id="A0A1M6DVQ0"/>
<feature type="signal peptide" evidence="1">
    <location>
        <begin position="1"/>
        <end position="22"/>
    </location>
</feature>
<feature type="chain" id="PRO_5009916845" description="IPT/TIG domain-containing protein" evidence="1">
    <location>
        <begin position="23"/>
        <end position="390"/>
    </location>
</feature>
<proteinExistence type="predicted"/>
<dbReference type="RefSeq" id="WP_025832563.1">
    <property type="nucleotide sequence ID" value="NZ_FQZN01000007.1"/>
</dbReference>
<evidence type="ECO:0000313" key="3">
    <source>
        <dbReference type="Proteomes" id="UP000184192"/>
    </source>
</evidence>
<dbReference type="Gene3D" id="2.60.40.10">
    <property type="entry name" value="Immunoglobulins"/>
    <property type="match status" value="1"/>
</dbReference>
<dbReference type="InterPro" id="IPR013783">
    <property type="entry name" value="Ig-like_fold"/>
</dbReference>